<dbReference type="OrthoDB" id="31170at2157"/>
<accession>A0A1I6U6W9</accession>
<evidence type="ECO:0000256" key="4">
    <source>
        <dbReference type="ARBA" id="ARBA00022989"/>
    </source>
</evidence>
<proteinExistence type="predicted"/>
<dbReference type="AlphaFoldDB" id="A0A1I6U6W9"/>
<feature type="transmembrane region" description="Helical" evidence="6">
    <location>
        <begin position="107"/>
        <end position="130"/>
    </location>
</feature>
<dbReference type="EMBL" id="FOZS01000004">
    <property type="protein sequence ID" value="SFS97200.1"/>
    <property type="molecule type" value="Genomic_DNA"/>
</dbReference>
<keyword evidence="5 6" id="KW-0472">Membrane</keyword>
<name>A0A1I6U6W9_9EURY</name>
<comment type="subcellular location">
    <subcellularLocation>
        <location evidence="1">Membrane</location>
        <topology evidence="1">Multi-pass membrane protein</topology>
    </subcellularLocation>
</comment>
<feature type="transmembrane region" description="Helical" evidence="6">
    <location>
        <begin position="41"/>
        <end position="66"/>
    </location>
</feature>
<gene>
    <name evidence="7" type="ORF">SAMN04488556_3603</name>
</gene>
<evidence type="ECO:0000313" key="7">
    <source>
        <dbReference type="EMBL" id="SFS97200.1"/>
    </source>
</evidence>
<keyword evidence="8" id="KW-1185">Reference proteome</keyword>
<dbReference type="PANTHER" id="PTHR34857">
    <property type="entry name" value="SLL0384 PROTEIN"/>
    <property type="match status" value="1"/>
</dbReference>
<keyword evidence="3 6" id="KW-0812">Transmembrane</keyword>
<dbReference type="PANTHER" id="PTHR34857:SF2">
    <property type="entry name" value="SLL0384 PROTEIN"/>
    <property type="match status" value="1"/>
</dbReference>
<evidence type="ECO:0000256" key="6">
    <source>
        <dbReference type="SAM" id="Phobius"/>
    </source>
</evidence>
<feature type="transmembrane region" description="Helical" evidence="6">
    <location>
        <begin position="78"/>
        <end position="101"/>
    </location>
</feature>
<protein>
    <submittedName>
        <fullName evidence="7">Energy-coupling factor transport system permease protein</fullName>
    </submittedName>
</protein>
<evidence type="ECO:0000256" key="1">
    <source>
        <dbReference type="ARBA" id="ARBA00004141"/>
    </source>
</evidence>
<evidence type="ECO:0000313" key="8">
    <source>
        <dbReference type="Proteomes" id="UP000199199"/>
    </source>
</evidence>
<sequence length="269" mass="29832">MSYLDGLRDAASVDAIKSDLLRTAYENEGSFLHRLDPRVLLLWYFVFLFIPWLFYDIGVLLGLLAFVSVLAVLSQVSLFLVGVMGFSVVSTLASYAVVTAVTGDAIAAIQALIPFTLKLTIISVASLAVFSSMGPKTLARGLASLGVPRQFTFLITYGYRMLPVLFEEYHDLVNAYRLRSVAPDSPGRLRWRHYAYLLKLSVRAFYPMIFNVAKRSRVTVEAMETRGFSHSLNDEASKNLQLADLRVQPIDIVFFGGSLTLVAAIAFVL</sequence>
<dbReference type="Proteomes" id="UP000199199">
    <property type="component" value="Unassembled WGS sequence"/>
</dbReference>
<dbReference type="InterPro" id="IPR051611">
    <property type="entry name" value="ECF_transporter_component"/>
</dbReference>
<dbReference type="CDD" id="cd16914">
    <property type="entry name" value="EcfT"/>
    <property type="match status" value="1"/>
</dbReference>
<dbReference type="Pfam" id="PF02361">
    <property type="entry name" value="CbiQ"/>
    <property type="match status" value="1"/>
</dbReference>
<evidence type="ECO:0000256" key="2">
    <source>
        <dbReference type="ARBA" id="ARBA00022475"/>
    </source>
</evidence>
<reference evidence="8" key="1">
    <citation type="submission" date="2016-10" db="EMBL/GenBank/DDBJ databases">
        <authorList>
            <person name="Varghese N."/>
            <person name="Submissions S."/>
        </authorList>
    </citation>
    <scope>NUCLEOTIDE SEQUENCE [LARGE SCALE GENOMIC DNA]</scope>
    <source>
        <strain evidence="8">DSM 22427</strain>
    </source>
</reference>
<dbReference type="GO" id="GO:0005886">
    <property type="term" value="C:plasma membrane"/>
    <property type="evidence" value="ECO:0007669"/>
    <property type="project" value="UniProtKB-ARBA"/>
</dbReference>
<keyword evidence="4 6" id="KW-1133">Transmembrane helix</keyword>
<organism evidence="7 8">
    <name type="scientific">Halostagnicola kamekurae</name>
    <dbReference type="NCBI Taxonomy" id="619731"/>
    <lineage>
        <taxon>Archaea</taxon>
        <taxon>Methanobacteriati</taxon>
        <taxon>Methanobacteriota</taxon>
        <taxon>Stenosarchaea group</taxon>
        <taxon>Halobacteria</taxon>
        <taxon>Halobacteriales</taxon>
        <taxon>Natrialbaceae</taxon>
        <taxon>Halostagnicola</taxon>
    </lineage>
</organism>
<dbReference type="RefSeq" id="WP_092906652.1">
    <property type="nucleotide sequence ID" value="NZ_FOZS01000004.1"/>
</dbReference>
<dbReference type="InterPro" id="IPR003339">
    <property type="entry name" value="ABC/ECF_trnsptr_transmembrane"/>
</dbReference>
<evidence type="ECO:0000256" key="5">
    <source>
        <dbReference type="ARBA" id="ARBA00023136"/>
    </source>
</evidence>
<keyword evidence="2" id="KW-1003">Cell membrane</keyword>
<evidence type="ECO:0000256" key="3">
    <source>
        <dbReference type="ARBA" id="ARBA00022692"/>
    </source>
</evidence>